<feature type="compositionally biased region" description="Basic and acidic residues" evidence="10">
    <location>
        <begin position="579"/>
        <end position="648"/>
    </location>
</feature>
<dbReference type="EMBL" id="ACVC01000163">
    <property type="protein sequence ID" value="EFO62751.1"/>
    <property type="molecule type" value="Genomic_DNA"/>
</dbReference>
<name>E1F472_GIAIA</name>
<dbReference type="CDD" id="cd08215">
    <property type="entry name" value="STKc_Nek"/>
    <property type="match status" value="1"/>
</dbReference>
<dbReference type="PROSITE" id="PS00107">
    <property type="entry name" value="PROTEIN_KINASE_ATP"/>
    <property type="match status" value="1"/>
</dbReference>
<feature type="compositionally biased region" description="Basic and acidic residues" evidence="10">
    <location>
        <begin position="685"/>
        <end position="725"/>
    </location>
</feature>
<dbReference type="FunFam" id="1.10.510.10:FF:000172">
    <property type="entry name" value="serine/threonine-protein kinase Nek1 isoform X1"/>
    <property type="match status" value="1"/>
</dbReference>
<dbReference type="Gene3D" id="1.10.510.10">
    <property type="entry name" value="Transferase(Phosphotransferase) domain 1"/>
    <property type="match status" value="1"/>
</dbReference>
<keyword evidence="6 9" id="KW-0067">ATP-binding</keyword>
<evidence type="ECO:0000313" key="13">
    <source>
        <dbReference type="Proteomes" id="UP000008974"/>
    </source>
</evidence>
<dbReference type="PANTHER" id="PTHR44899">
    <property type="entry name" value="CAMK FAMILY PROTEIN KINASE"/>
    <property type="match status" value="1"/>
</dbReference>
<dbReference type="PROSITE" id="PS00108">
    <property type="entry name" value="PROTEIN_KINASE_ST"/>
    <property type="match status" value="1"/>
</dbReference>
<dbReference type="Pfam" id="PF00069">
    <property type="entry name" value="Pkinase"/>
    <property type="match status" value="1"/>
</dbReference>
<dbReference type="InterPro" id="IPR051131">
    <property type="entry name" value="NEK_Ser/Thr_kinase_NIMA"/>
</dbReference>
<evidence type="ECO:0000259" key="11">
    <source>
        <dbReference type="PROSITE" id="PS50011"/>
    </source>
</evidence>
<dbReference type="PANTHER" id="PTHR44899:SF3">
    <property type="entry name" value="SERINE_THREONINE-PROTEIN KINASE NEK1"/>
    <property type="match status" value="1"/>
</dbReference>
<dbReference type="STRING" id="658858.E1F472"/>
<protein>
    <recommendedName>
        <fullName evidence="1">non-specific serine/threonine protein kinase</fullName>
        <ecNumber evidence="1">2.7.11.1</ecNumber>
    </recommendedName>
</protein>
<evidence type="ECO:0000256" key="7">
    <source>
        <dbReference type="ARBA" id="ARBA00047899"/>
    </source>
</evidence>
<dbReference type="Gene3D" id="3.30.200.20">
    <property type="entry name" value="Phosphorylase Kinase, domain 1"/>
    <property type="match status" value="1"/>
</dbReference>
<comment type="catalytic activity">
    <reaction evidence="8">
        <text>L-seryl-[protein] + ATP = O-phospho-L-seryl-[protein] + ADP + H(+)</text>
        <dbReference type="Rhea" id="RHEA:17989"/>
        <dbReference type="Rhea" id="RHEA-COMP:9863"/>
        <dbReference type="Rhea" id="RHEA-COMP:11604"/>
        <dbReference type="ChEBI" id="CHEBI:15378"/>
        <dbReference type="ChEBI" id="CHEBI:29999"/>
        <dbReference type="ChEBI" id="CHEBI:30616"/>
        <dbReference type="ChEBI" id="CHEBI:83421"/>
        <dbReference type="ChEBI" id="CHEBI:456216"/>
        <dbReference type="EC" id="2.7.11.1"/>
    </reaction>
</comment>
<dbReference type="EC" id="2.7.11.1" evidence="1"/>
<dbReference type="GO" id="GO:0004674">
    <property type="term" value="F:protein serine/threonine kinase activity"/>
    <property type="evidence" value="ECO:0007669"/>
    <property type="project" value="UniProtKB-KW"/>
</dbReference>
<dbReference type="InterPro" id="IPR017441">
    <property type="entry name" value="Protein_kinase_ATP_BS"/>
</dbReference>
<feature type="binding site" evidence="9">
    <location>
        <position position="41"/>
    </location>
    <ligand>
        <name>ATP</name>
        <dbReference type="ChEBI" id="CHEBI:30616"/>
    </ligand>
</feature>
<evidence type="ECO:0000256" key="3">
    <source>
        <dbReference type="ARBA" id="ARBA00022679"/>
    </source>
</evidence>
<dbReference type="FunFam" id="3.30.200.20:FF:000631">
    <property type="entry name" value="Serine/threonine-protein kinase NEK"/>
    <property type="match status" value="1"/>
</dbReference>
<comment type="catalytic activity">
    <reaction evidence="7">
        <text>L-threonyl-[protein] + ATP = O-phospho-L-threonyl-[protein] + ADP + H(+)</text>
        <dbReference type="Rhea" id="RHEA:46608"/>
        <dbReference type="Rhea" id="RHEA-COMP:11060"/>
        <dbReference type="Rhea" id="RHEA-COMP:11605"/>
        <dbReference type="ChEBI" id="CHEBI:15378"/>
        <dbReference type="ChEBI" id="CHEBI:30013"/>
        <dbReference type="ChEBI" id="CHEBI:30616"/>
        <dbReference type="ChEBI" id="CHEBI:61977"/>
        <dbReference type="ChEBI" id="CHEBI:456216"/>
        <dbReference type="EC" id="2.7.11.1"/>
    </reaction>
</comment>
<dbReference type="Proteomes" id="UP000008974">
    <property type="component" value="Unassembled WGS sequence"/>
</dbReference>
<evidence type="ECO:0000256" key="2">
    <source>
        <dbReference type="ARBA" id="ARBA00022527"/>
    </source>
</evidence>
<feature type="compositionally biased region" description="Basic and acidic residues" evidence="10">
    <location>
        <begin position="444"/>
        <end position="460"/>
    </location>
</feature>
<evidence type="ECO:0000256" key="1">
    <source>
        <dbReference type="ARBA" id="ARBA00012513"/>
    </source>
</evidence>
<dbReference type="InterPro" id="IPR011009">
    <property type="entry name" value="Kinase-like_dom_sf"/>
</dbReference>
<organism evidence="12 13">
    <name type="scientific">Giardia intestinalis (strain P15)</name>
    <name type="common">Giardia lamblia</name>
    <dbReference type="NCBI Taxonomy" id="658858"/>
    <lineage>
        <taxon>Eukaryota</taxon>
        <taxon>Metamonada</taxon>
        <taxon>Diplomonadida</taxon>
        <taxon>Hexamitidae</taxon>
        <taxon>Giardiinae</taxon>
        <taxon>Giardia</taxon>
    </lineage>
</organism>
<dbReference type="SMART" id="SM00220">
    <property type="entry name" value="S_TKc"/>
    <property type="match status" value="1"/>
</dbReference>
<reference evidence="12 13" key="1">
    <citation type="journal article" date="2010" name="BMC Genomics">
        <title>Genome analysis and comparative genomics of a Giardia intestinalis assemblage E isolate.</title>
        <authorList>
            <person name="Jerlstrom-Hultqvist J."/>
            <person name="Franzen O."/>
            <person name="Ankarklev J."/>
            <person name="Xu F."/>
            <person name="Nohynkova E."/>
            <person name="Andersson J.O."/>
            <person name="Svard S.G."/>
            <person name="Andersson B."/>
        </authorList>
    </citation>
    <scope>NUCLEOTIDE SEQUENCE [LARGE SCALE GENOMIC DNA]</scope>
    <source>
        <strain evidence="12 13">P15</strain>
    </source>
</reference>
<feature type="compositionally biased region" description="Basic and acidic residues" evidence="10">
    <location>
        <begin position="552"/>
        <end position="570"/>
    </location>
</feature>
<feature type="compositionally biased region" description="Low complexity" evidence="10">
    <location>
        <begin position="518"/>
        <end position="534"/>
    </location>
</feature>
<feature type="compositionally biased region" description="Low complexity" evidence="10">
    <location>
        <begin position="542"/>
        <end position="551"/>
    </location>
</feature>
<dbReference type="AlphaFoldDB" id="E1F472"/>
<evidence type="ECO:0000256" key="8">
    <source>
        <dbReference type="ARBA" id="ARBA00048679"/>
    </source>
</evidence>
<sequence>MERYKELKVLGKGSFGRAVLAQEKSTGIKYVMKVIHIAPLKPREREEALTEAKILSKLKHPYIVGYHESFADTRYLHIVMEYADAGDLTDAIKRQKMKNSLFPEDQIWDWFVQICMALKHVHDRKILHRDLKTQNIFLCTDENDKSRKTVKLGDFGIAKILQSTLECARTAIGTPYYLSPELCEDKPYNNKSDIWSLGCVLYEICTLQHAFEAQNMKGLVVKILRGQYQPISSTYSRNLKEVLDRMLQKDPNKRPSVNQILRLPFLQDRIKRLLPEDYWNEEFSHTIIHGRGNALVGFGAGRVGIPGKPVSGISPKDDASSEASGAGRQPSSRHGPPSAHPPPPPSQQNKPMYFNPNGGYQPPAANQKLSAAEVAAMAIKNNQRPPPPANQYQSNVKQPGIMPGAIAVGVPGAPPVVQVNNKLSYDEIVRQEKQRIEEQRRRYQEEQARIQEKARQDYIRSHAPQQAQQENRGYHAVQGNPFVKKPAQQASGAPGVGNAPSADMLDAKFADLQDFINRPLAAQQPQPSRQPQASGISQSPTRQQQQQQQRDQIMRRNIEEQRRHQQEVKRQLATAPLKEQAKDARERELMEAHNKVQKQKEEQERRIREAKEKQRAEWEKKNREYEKQMEEKRRAAQAAEDREKERLFRISNGPTNAGGEANPSKGGMESLLPPKVMDPGVQNRNDPRNHEERTEQQRKLEEQRDAMRRMIAERRREQELKRGEQRAQPPIDEVKENPSSKGRRLCDVPSVQAPSIQPTDQNDDKNALACLDEKDSDSDFEDPYFNPNAPDGNGGPGSLDKAEKAANMMKMLRAETTEESISQRMERLRILLEGELGLTNFVKAYQYIRTNTEQGGEDDLNQNVIVGIIGETNVGFINTIVSLIYCEDRFNTVR</sequence>
<evidence type="ECO:0000256" key="6">
    <source>
        <dbReference type="ARBA" id="ARBA00022840"/>
    </source>
</evidence>
<proteinExistence type="predicted"/>
<keyword evidence="3" id="KW-0808">Transferase</keyword>
<dbReference type="InterPro" id="IPR000719">
    <property type="entry name" value="Prot_kinase_dom"/>
</dbReference>
<evidence type="ECO:0000256" key="10">
    <source>
        <dbReference type="SAM" id="MobiDB-lite"/>
    </source>
</evidence>
<feature type="region of interest" description="Disordered" evidence="10">
    <location>
        <begin position="307"/>
        <end position="364"/>
    </location>
</feature>
<feature type="region of interest" description="Disordered" evidence="10">
    <location>
        <begin position="444"/>
        <end position="471"/>
    </location>
</feature>
<gene>
    <name evidence="12" type="ORF">GLP15_1443</name>
</gene>
<evidence type="ECO:0000313" key="12">
    <source>
        <dbReference type="EMBL" id="EFO62751.1"/>
    </source>
</evidence>
<dbReference type="PROSITE" id="PS50011">
    <property type="entry name" value="PROTEIN_KINASE_DOM"/>
    <property type="match status" value="1"/>
</dbReference>
<dbReference type="SUPFAM" id="SSF56112">
    <property type="entry name" value="Protein kinase-like (PK-like)"/>
    <property type="match status" value="1"/>
</dbReference>
<comment type="caution">
    <text evidence="12">The sequence shown here is derived from an EMBL/GenBank/DDBJ whole genome shotgun (WGS) entry which is preliminary data.</text>
</comment>
<evidence type="ECO:0000256" key="5">
    <source>
        <dbReference type="ARBA" id="ARBA00022777"/>
    </source>
</evidence>
<dbReference type="OrthoDB" id="248923at2759"/>
<keyword evidence="5 12" id="KW-0418">Kinase</keyword>
<keyword evidence="4 9" id="KW-0547">Nucleotide-binding</keyword>
<feature type="domain" description="Protein kinase" evidence="11">
    <location>
        <begin position="4"/>
        <end position="266"/>
    </location>
</feature>
<keyword evidence="2" id="KW-0723">Serine/threonine-protein kinase</keyword>
<evidence type="ECO:0000256" key="4">
    <source>
        <dbReference type="ARBA" id="ARBA00022741"/>
    </source>
</evidence>
<dbReference type="InterPro" id="IPR008271">
    <property type="entry name" value="Ser/Thr_kinase_AS"/>
</dbReference>
<dbReference type="VEuPathDB" id="GiardiaDB:GLP15_1443"/>
<feature type="region of interest" description="Disordered" evidence="10">
    <location>
        <begin position="516"/>
        <end position="800"/>
    </location>
</feature>
<accession>E1F472</accession>
<dbReference type="OMA" id="XAKVMAN"/>
<evidence type="ECO:0000256" key="9">
    <source>
        <dbReference type="PROSITE-ProRule" id="PRU10141"/>
    </source>
</evidence>
<dbReference type="GO" id="GO:0005524">
    <property type="term" value="F:ATP binding"/>
    <property type="evidence" value="ECO:0007669"/>
    <property type="project" value="UniProtKB-UniRule"/>
</dbReference>